<keyword evidence="1" id="KW-1133">Transmembrane helix</keyword>
<evidence type="ECO:0008006" key="4">
    <source>
        <dbReference type="Google" id="ProtNLM"/>
    </source>
</evidence>
<reference evidence="2 3" key="1">
    <citation type="journal article" date="2013" name="Int. J. Syst. Evol. Microbiol.">
        <title>Ilumatobacter nonamiense sp. nov. and Ilumatobacter coccineum sp. nov., isolated from seashore sand.</title>
        <authorList>
            <person name="Matsumoto A."/>
            <person name="Kasai H."/>
            <person name="Matsuo Y."/>
            <person name="Shizuri Y."/>
            <person name="Ichikawa N."/>
            <person name="Fujita N."/>
            <person name="Omura S."/>
            <person name="Takahashi Y."/>
        </authorList>
    </citation>
    <scope>NUCLEOTIDE SEQUENCE [LARGE SCALE GENOMIC DNA]</scope>
    <source>
        <strain evidence="3">NBRC 103263 / KCTC 29153 / YM16-304</strain>
    </source>
</reference>
<feature type="transmembrane region" description="Helical" evidence="1">
    <location>
        <begin position="77"/>
        <end position="97"/>
    </location>
</feature>
<evidence type="ECO:0000313" key="2">
    <source>
        <dbReference type="EMBL" id="BAN01128.1"/>
    </source>
</evidence>
<dbReference type="Pfam" id="PF06197">
    <property type="entry name" value="DUF998"/>
    <property type="match status" value="1"/>
</dbReference>
<feature type="transmembrane region" description="Helical" evidence="1">
    <location>
        <begin position="137"/>
        <end position="157"/>
    </location>
</feature>
<dbReference type="InterPro" id="IPR009339">
    <property type="entry name" value="DUF998"/>
</dbReference>
<dbReference type="Proteomes" id="UP000011863">
    <property type="component" value="Chromosome"/>
</dbReference>
<feature type="transmembrane region" description="Helical" evidence="1">
    <location>
        <begin position="51"/>
        <end position="70"/>
    </location>
</feature>
<dbReference type="OrthoDB" id="5118673at2"/>
<organism evidence="2 3">
    <name type="scientific">Ilumatobacter coccineus (strain NBRC 103263 / KCTC 29153 / YM16-304)</name>
    <dbReference type="NCBI Taxonomy" id="1313172"/>
    <lineage>
        <taxon>Bacteria</taxon>
        <taxon>Bacillati</taxon>
        <taxon>Actinomycetota</taxon>
        <taxon>Acidimicrobiia</taxon>
        <taxon>Acidimicrobiales</taxon>
        <taxon>Ilumatobacteraceae</taxon>
        <taxon>Ilumatobacter</taxon>
    </lineage>
</organism>
<accession>A0A6C7E954</accession>
<gene>
    <name evidence="2" type="ORF">YM304_08140</name>
</gene>
<dbReference type="RefSeq" id="WP_015440376.1">
    <property type="nucleotide sequence ID" value="NC_020520.1"/>
</dbReference>
<feature type="transmembrane region" description="Helical" evidence="1">
    <location>
        <begin position="109"/>
        <end position="130"/>
    </location>
</feature>
<evidence type="ECO:0000313" key="3">
    <source>
        <dbReference type="Proteomes" id="UP000011863"/>
    </source>
</evidence>
<keyword evidence="1" id="KW-0472">Membrane</keyword>
<protein>
    <recommendedName>
        <fullName evidence="4">DUF998 domain-containing protein</fullName>
    </recommendedName>
</protein>
<dbReference type="KEGG" id="aym:YM304_08140"/>
<dbReference type="EMBL" id="AP012057">
    <property type="protein sequence ID" value="BAN01128.1"/>
    <property type="molecule type" value="Genomic_DNA"/>
</dbReference>
<feature type="transmembrane region" description="Helical" evidence="1">
    <location>
        <begin position="163"/>
        <end position="183"/>
    </location>
</feature>
<proteinExistence type="predicted"/>
<sequence>MTRSTAWFGVVGPCGFIAAWVIGAAVTDREYSSVDDAISQLAAVGADTRPVMTAGMVVFGVAVALYAASLRATWRSPAWIAALTTGVATLFVAALPLDHSDLVDRLHGLAAAVGYVSLAALPLIAARPLLAAGERVLAVAGIVLGAISGIALALSLFVDANGLFQRIGLTATDAWIVASVPVVRRMR</sequence>
<dbReference type="AlphaFoldDB" id="A0A6C7E954"/>
<feature type="transmembrane region" description="Helical" evidence="1">
    <location>
        <begin position="7"/>
        <end position="26"/>
    </location>
</feature>
<name>A0A6C7E954_ILUCY</name>
<evidence type="ECO:0000256" key="1">
    <source>
        <dbReference type="SAM" id="Phobius"/>
    </source>
</evidence>
<keyword evidence="1" id="KW-0812">Transmembrane</keyword>
<keyword evidence="3" id="KW-1185">Reference proteome</keyword>